<protein>
    <submittedName>
        <fullName evidence="1">Uncharacterized protein</fullName>
    </submittedName>
</protein>
<evidence type="ECO:0000313" key="1">
    <source>
        <dbReference type="EMBL" id="BBU68246.1"/>
    </source>
</evidence>
<dbReference type="EMBL" id="AP022345">
    <property type="protein sequence ID" value="BBU68246.1"/>
    <property type="molecule type" value="Genomic_DNA"/>
</dbReference>
<reference evidence="2" key="1">
    <citation type="submission" date="2020-01" db="EMBL/GenBank/DDBJ databases">
        <title>Phosphoaccumulans saitamaens gen. nov., sp. nov., a polyphosphate accumulating bacterium isolated from surface river water.</title>
        <authorList>
            <person name="Watanabe K."/>
            <person name="Suda W."/>
        </authorList>
    </citation>
    <scope>NUCLEOTIDE SEQUENCE [LARGE SCALE GENOMIC DNA]</scope>
    <source>
        <strain evidence="2">ICHIAU1</strain>
    </source>
</reference>
<evidence type="ECO:0000313" key="2">
    <source>
        <dbReference type="Proteomes" id="UP000463961"/>
    </source>
</evidence>
<dbReference type="SUPFAM" id="SSF141066">
    <property type="entry name" value="ICP-like"/>
    <property type="match status" value="1"/>
</dbReference>
<dbReference type="PANTHER" id="PTHR36530:SF1">
    <property type="entry name" value="AMOEBIASIN-1"/>
    <property type="match status" value="1"/>
</dbReference>
<dbReference type="Proteomes" id="UP000463961">
    <property type="component" value="Chromosome"/>
</dbReference>
<dbReference type="Pfam" id="PF09394">
    <property type="entry name" value="Inhibitor_I42"/>
    <property type="match status" value="1"/>
</dbReference>
<dbReference type="InterPro" id="IPR018990">
    <property type="entry name" value="Prot_inh_I42_chagasin"/>
</dbReference>
<keyword evidence="2" id="KW-1185">Reference proteome</keyword>
<name>A0A679IBX6_9RHOO</name>
<dbReference type="PROSITE" id="PS51257">
    <property type="entry name" value="PROKAR_LIPOPROTEIN"/>
    <property type="match status" value="1"/>
</dbReference>
<gene>
    <name evidence="1" type="ORF">ICHIAU1_05290</name>
</gene>
<organism evidence="1 2">
    <name type="scientific">Fluviibacter phosphoraccumulans</name>
    <dbReference type="NCBI Taxonomy" id="1751046"/>
    <lineage>
        <taxon>Bacteria</taxon>
        <taxon>Pseudomonadati</taxon>
        <taxon>Pseudomonadota</taxon>
        <taxon>Betaproteobacteria</taxon>
        <taxon>Rhodocyclales</taxon>
        <taxon>Fluviibacteraceae</taxon>
        <taxon>Fluviibacter</taxon>
    </lineage>
</organism>
<proteinExistence type="predicted"/>
<sequence>MRYFMKRLLVLLGATLALTACAPSLFPVEMPVTASLSDSGGTASLVPYQPLVVRLPTNPSTGYGWRYTVTGDDVLRLDTVSGEAPAPNGMVGVPGEQVWSFRAQGAGRAVLTYVYERAWEKSTPPAKTFTLTIEVAPGQ</sequence>
<accession>A0A679IBX6</accession>
<dbReference type="AlphaFoldDB" id="A0A679IBX6"/>
<dbReference type="InterPro" id="IPR052781">
    <property type="entry name" value="Cys_protease_inhibitor_I42"/>
</dbReference>
<dbReference type="Gene3D" id="2.60.40.2020">
    <property type="match status" value="1"/>
</dbReference>
<dbReference type="PANTHER" id="PTHR36530">
    <property type="entry name" value="INHIBITOR OF CYSTEINE PEPTIDASE"/>
    <property type="match status" value="1"/>
</dbReference>
<dbReference type="InterPro" id="IPR036331">
    <property type="entry name" value="Chagasin-like_sf"/>
</dbReference>